<dbReference type="SUPFAM" id="SSF55729">
    <property type="entry name" value="Acyl-CoA N-acyltransferases (Nat)"/>
    <property type="match status" value="1"/>
</dbReference>
<gene>
    <name evidence="1" type="ORF">AJE_03086</name>
</gene>
<evidence type="ECO:0000313" key="2">
    <source>
        <dbReference type="Proteomes" id="UP000012046"/>
    </source>
</evidence>
<dbReference type="InterPro" id="IPR016181">
    <property type="entry name" value="Acyl_CoA_acyltransferase"/>
</dbReference>
<protein>
    <recommendedName>
        <fullName evidence="3">PEP-CTERM/exosortase system-associated acyltransferase</fullName>
    </recommendedName>
</protein>
<organism evidence="1 2">
    <name type="scientific">Alishewanella jeotgali KCTC 22429</name>
    <dbReference type="NCBI Taxonomy" id="1129374"/>
    <lineage>
        <taxon>Bacteria</taxon>
        <taxon>Pseudomonadati</taxon>
        <taxon>Pseudomonadota</taxon>
        <taxon>Gammaproteobacteria</taxon>
        <taxon>Alteromonadales</taxon>
        <taxon>Alteromonadaceae</taxon>
        <taxon>Alishewanella</taxon>
    </lineage>
</organism>
<dbReference type="Gene3D" id="3.40.630.30">
    <property type="match status" value="1"/>
</dbReference>
<keyword evidence="2" id="KW-1185">Reference proteome</keyword>
<dbReference type="eggNOG" id="COG3916">
    <property type="taxonomic scope" value="Bacteria"/>
</dbReference>
<dbReference type="Pfam" id="PF13444">
    <property type="entry name" value="Acetyltransf_5"/>
    <property type="match status" value="1"/>
</dbReference>
<dbReference type="InterPro" id="IPR022484">
    <property type="entry name" value="PEP-CTERM/exosrtase_acylTfrase"/>
</dbReference>
<accession>H3ZBB2</accession>
<dbReference type="Proteomes" id="UP000012046">
    <property type="component" value="Unassembled WGS sequence"/>
</dbReference>
<dbReference type="EMBL" id="AHTH01000005">
    <property type="protein sequence ID" value="EHR42226.1"/>
    <property type="molecule type" value="Genomic_DNA"/>
</dbReference>
<comment type="caution">
    <text evidence="1">The sequence shown here is derived from an EMBL/GenBank/DDBJ whole genome shotgun (WGS) entry which is preliminary data.</text>
</comment>
<dbReference type="AlphaFoldDB" id="H3ZBB2"/>
<sequence length="258" mass="30166">MDAAMTSKTLAENFAQYFDIEFANTKALQEEAYRIRHAVYCEELGWEPEREDRMETDECDSYSFTLLLRHKTSKRYAGTARLVISPPNRPECLLPFEAHCLNSIRPGAINLADYKRGSYSEISRLAVPETFRRRLGEQNTPFVVNEFSSDEAVFSEEERRNFPNIAVGLYLSIIALSEMCHHRAMFVVVEPRLKKRLERIGFPFEQLGDEMDYHGVRALFYLRKENYTAKLSPEILELYQYLFNSLHPQVLLLPYLER</sequence>
<evidence type="ECO:0000313" key="1">
    <source>
        <dbReference type="EMBL" id="EHR42226.1"/>
    </source>
</evidence>
<proteinExistence type="predicted"/>
<dbReference type="STRING" id="1129374.AJE_03086"/>
<dbReference type="PATRIC" id="fig|1129374.4.peg.624"/>
<dbReference type="NCBIfam" id="TIGR03694">
    <property type="entry name" value="exosort_acyl"/>
    <property type="match status" value="1"/>
</dbReference>
<name>H3ZBB2_9ALTE</name>
<reference evidence="1 2" key="1">
    <citation type="journal article" date="2012" name="J. Bacteriol.">
        <title>Genome Sequence of Extracellular-Protease-Producing Alishewanella jeotgali Isolated from Traditional Korean Fermented Seafood.</title>
        <authorList>
            <person name="Jung J."/>
            <person name="Chun J."/>
            <person name="Park W."/>
        </authorList>
    </citation>
    <scope>NUCLEOTIDE SEQUENCE [LARGE SCALE GENOMIC DNA]</scope>
    <source>
        <strain evidence="1 2">KCTC 22429</strain>
    </source>
</reference>
<evidence type="ECO:0008006" key="3">
    <source>
        <dbReference type="Google" id="ProtNLM"/>
    </source>
</evidence>